<geneLocation type="plasmid" evidence="1 2">
    <name>pREB1</name>
</geneLocation>
<evidence type="ECO:0000313" key="2">
    <source>
        <dbReference type="Proteomes" id="UP000000268"/>
    </source>
</evidence>
<dbReference type="AlphaFoldDB" id="A8ZKM2"/>
<dbReference type="EMBL" id="CP000838">
    <property type="protein sequence ID" value="ABW31722.1"/>
    <property type="molecule type" value="Genomic_DNA"/>
</dbReference>
<keyword evidence="1" id="KW-0614">Plasmid</keyword>
<dbReference type="HOGENOM" id="CLU_3178841_0_0_3"/>
<evidence type="ECO:0000313" key="1">
    <source>
        <dbReference type="EMBL" id="ABW31722.1"/>
    </source>
</evidence>
<dbReference type="KEGG" id="amr:AM1_A0219"/>
<gene>
    <name evidence="1" type="ordered locus">AM1_A0219</name>
</gene>
<keyword evidence="2" id="KW-1185">Reference proteome</keyword>
<name>A8ZKM2_ACAM1</name>
<protein>
    <submittedName>
        <fullName evidence="1">Uncharacterized protein</fullName>
    </submittedName>
</protein>
<proteinExistence type="predicted"/>
<accession>A8ZKM2</accession>
<sequence length="46" mass="5280">MHIQNGSKSQFRLFGANLCLSLTGPIGTELYFEELEQQMLTDNLYK</sequence>
<organism evidence="1 2">
    <name type="scientific">Acaryochloris marina (strain MBIC 11017)</name>
    <dbReference type="NCBI Taxonomy" id="329726"/>
    <lineage>
        <taxon>Bacteria</taxon>
        <taxon>Bacillati</taxon>
        <taxon>Cyanobacteriota</taxon>
        <taxon>Cyanophyceae</taxon>
        <taxon>Acaryochloridales</taxon>
        <taxon>Acaryochloridaceae</taxon>
        <taxon>Acaryochloris</taxon>
    </lineage>
</organism>
<reference evidence="1 2" key="1">
    <citation type="journal article" date="2008" name="Proc. Natl. Acad. Sci. U.S.A.">
        <title>Niche adaptation and genome expansion in the chlorophyll d-producing cyanobacterium Acaryochloris marina.</title>
        <authorList>
            <person name="Swingley W.D."/>
            <person name="Chen M."/>
            <person name="Cheung P.C."/>
            <person name="Conrad A.L."/>
            <person name="Dejesa L.C."/>
            <person name="Hao J."/>
            <person name="Honchak B.M."/>
            <person name="Karbach L.E."/>
            <person name="Kurdoglu A."/>
            <person name="Lahiri S."/>
            <person name="Mastrian S.D."/>
            <person name="Miyashita H."/>
            <person name="Page L."/>
            <person name="Ramakrishna P."/>
            <person name="Satoh S."/>
            <person name="Sattley W.M."/>
            <person name="Shimada Y."/>
            <person name="Taylor H.L."/>
            <person name="Tomo T."/>
            <person name="Tsuchiya T."/>
            <person name="Wang Z.T."/>
            <person name="Raymond J."/>
            <person name="Mimuro M."/>
            <person name="Blankenship R.E."/>
            <person name="Touchman J.W."/>
        </authorList>
    </citation>
    <scope>NUCLEOTIDE SEQUENCE [LARGE SCALE GENOMIC DNA]</scope>
    <source>
        <strain evidence="2">MBIC 11017</strain>
        <plasmid evidence="2">Plasmid pREB1</plasmid>
    </source>
</reference>
<dbReference type="Proteomes" id="UP000000268">
    <property type="component" value="Plasmid pREB1"/>
</dbReference>